<evidence type="ECO:0000256" key="2">
    <source>
        <dbReference type="ARBA" id="ARBA00023015"/>
    </source>
</evidence>
<name>A0AAW8PZE5_VIBPH</name>
<dbReference type="AlphaFoldDB" id="A0AAW8PZE5"/>
<dbReference type="RefSeq" id="WP_025525391.1">
    <property type="nucleotide sequence ID" value="NZ_CANUIE010000002.1"/>
</dbReference>
<dbReference type="SUPFAM" id="SSF46785">
    <property type="entry name" value="Winged helix' DNA-binding domain"/>
    <property type="match status" value="1"/>
</dbReference>
<dbReference type="Proteomes" id="UP001253193">
    <property type="component" value="Unassembled WGS sequence"/>
</dbReference>
<proteinExistence type="inferred from homology"/>
<dbReference type="SUPFAM" id="SSF53850">
    <property type="entry name" value="Periplasmic binding protein-like II"/>
    <property type="match status" value="1"/>
</dbReference>
<dbReference type="PROSITE" id="PS50931">
    <property type="entry name" value="HTH_LYSR"/>
    <property type="match status" value="1"/>
</dbReference>
<keyword evidence="4" id="KW-0804">Transcription</keyword>
<evidence type="ECO:0000259" key="5">
    <source>
        <dbReference type="PROSITE" id="PS50931"/>
    </source>
</evidence>
<dbReference type="PANTHER" id="PTHR30118:SF7">
    <property type="entry name" value="TRANSCRIPTIONAL REGULATOR LYSR FAMILY"/>
    <property type="match status" value="1"/>
</dbReference>
<feature type="domain" description="HTH lysR-type" evidence="5">
    <location>
        <begin position="5"/>
        <end position="62"/>
    </location>
</feature>
<comment type="caution">
    <text evidence="6">The sequence shown here is derived from an EMBL/GenBank/DDBJ whole genome shotgun (WGS) entry which is preliminary data.</text>
</comment>
<evidence type="ECO:0000313" key="6">
    <source>
        <dbReference type="EMBL" id="MDS1820425.1"/>
    </source>
</evidence>
<evidence type="ECO:0000256" key="3">
    <source>
        <dbReference type="ARBA" id="ARBA00023125"/>
    </source>
</evidence>
<dbReference type="Gene3D" id="3.40.190.10">
    <property type="entry name" value="Periplasmic binding protein-like II"/>
    <property type="match status" value="2"/>
</dbReference>
<sequence length="292" mass="34286">MENRVNLNLINLLILLKKHKSMRIVAKILGKSESAISKDVAKLSNEFSEVLFVKTKNGFEPSYYLEQIYPELEASYLQLVRVVNKPIEFEPLEYRELIHIVIADAEYERIVDCIYPKLINQFPKSKLKLSTWNQDSLESLLQGNVDCAIHLQNERIPKDIYQTTLKIDQISAAIHRKHQIDTWDELKKIPFVFIDVPSWNEFNYRFEEILPPESRGDISYKIRVDKLKSALDIAEKSKIAIQLPLRYLNDNFKIIPYPNDVSFNIAYSFYCRQTEKHSPLIKIIKKMVEDCY</sequence>
<dbReference type="InterPro" id="IPR050389">
    <property type="entry name" value="LysR-type_TF"/>
</dbReference>
<dbReference type="InterPro" id="IPR000847">
    <property type="entry name" value="LysR_HTH_N"/>
</dbReference>
<keyword evidence="2" id="KW-0805">Transcription regulation</keyword>
<organism evidence="6 7">
    <name type="scientific">Vibrio parahaemolyticus</name>
    <dbReference type="NCBI Taxonomy" id="670"/>
    <lineage>
        <taxon>Bacteria</taxon>
        <taxon>Pseudomonadati</taxon>
        <taxon>Pseudomonadota</taxon>
        <taxon>Gammaproteobacteria</taxon>
        <taxon>Vibrionales</taxon>
        <taxon>Vibrionaceae</taxon>
        <taxon>Vibrio</taxon>
    </lineage>
</organism>
<keyword evidence="3" id="KW-0238">DNA-binding</keyword>
<gene>
    <name evidence="6" type="ORF">QX249_07135</name>
</gene>
<protein>
    <submittedName>
        <fullName evidence="6">LysR family transcriptional regulator</fullName>
    </submittedName>
</protein>
<dbReference type="Gene3D" id="1.10.10.10">
    <property type="entry name" value="Winged helix-like DNA-binding domain superfamily/Winged helix DNA-binding domain"/>
    <property type="match status" value="1"/>
</dbReference>
<evidence type="ECO:0000313" key="7">
    <source>
        <dbReference type="Proteomes" id="UP001253193"/>
    </source>
</evidence>
<dbReference type="InterPro" id="IPR036390">
    <property type="entry name" value="WH_DNA-bd_sf"/>
</dbReference>
<evidence type="ECO:0000256" key="4">
    <source>
        <dbReference type="ARBA" id="ARBA00023163"/>
    </source>
</evidence>
<evidence type="ECO:0000256" key="1">
    <source>
        <dbReference type="ARBA" id="ARBA00009437"/>
    </source>
</evidence>
<dbReference type="GO" id="GO:0003700">
    <property type="term" value="F:DNA-binding transcription factor activity"/>
    <property type="evidence" value="ECO:0007669"/>
    <property type="project" value="InterPro"/>
</dbReference>
<dbReference type="PANTHER" id="PTHR30118">
    <property type="entry name" value="HTH-TYPE TRANSCRIPTIONAL REGULATOR LEUO-RELATED"/>
    <property type="match status" value="1"/>
</dbReference>
<reference evidence="6" key="1">
    <citation type="submission" date="2023-06" db="EMBL/GenBank/DDBJ databases">
        <title>Genomic Diversity of Vibrio spp. and Metagenomic Analysis of Pathogens in Florida Gulf Coastal Waters Following Hurricane Ian.</title>
        <authorList>
            <person name="Brumfield K.D."/>
        </authorList>
    </citation>
    <scope>NUCLEOTIDE SEQUENCE</scope>
    <source>
        <strain evidence="6">WBS2B-138</strain>
    </source>
</reference>
<accession>A0AAW8PZE5</accession>
<dbReference type="GO" id="GO:0003677">
    <property type="term" value="F:DNA binding"/>
    <property type="evidence" value="ECO:0007669"/>
    <property type="project" value="UniProtKB-KW"/>
</dbReference>
<comment type="similarity">
    <text evidence="1">Belongs to the LysR transcriptional regulatory family.</text>
</comment>
<dbReference type="EMBL" id="JAUHGG010000002">
    <property type="protein sequence ID" value="MDS1820425.1"/>
    <property type="molecule type" value="Genomic_DNA"/>
</dbReference>
<dbReference type="InterPro" id="IPR036388">
    <property type="entry name" value="WH-like_DNA-bd_sf"/>
</dbReference>